<feature type="domain" description="BTB" evidence="1">
    <location>
        <begin position="63"/>
        <end position="130"/>
    </location>
</feature>
<dbReference type="Gene3D" id="2.60.120.260">
    <property type="entry name" value="Galactose-binding domain-like"/>
    <property type="match status" value="2"/>
</dbReference>
<dbReference type="OMA" id="LCMINHI"/>
<dbReference type="Pfam" id="PF00754">
    <property type="entry name" value="F5_F8_type_C"/>
    <property type="match status" value="1"/>
</dbReference>
<name>A0A336M409_CULSO</name>
<gene>
    <name evidence="2" type="primary">CSON011789</name>
</gene>
<dbReference type="FunFam" id="1.25.40.420:FF:000005">
    <property type="entry name" value="BTB/POZ domain-containing protein 9"/>
    <property type="match status" value="1"/>
</dbReference>
<sequence length="626" mass="71125">MSSKSPRDFIQQALLYSHPTDTPLASSSKSSHCGKKGQKLGEIDRTARFSEQLSQLCMNSDYSDVTFVVEGKKLFAHRVILAARSDYFRALLYGGGFVESQQNEINVQVPYKAFEALLQYIYSGVLSLNKMETIEILDVLGLANQYGFLELEDAISSYLHEILSIENACSILDSARLFGLNSLIDVCYTFMDRNATNILKDESFKNISQESLCGLLSRDSFFAPEVSIYKAVAGWYKHNQSNVEIQKVLDLVRLPLMDLQHLLNVVRPSGILSSDVILDAIAVQQAKEYLNYRGSLIPDENLATTAYGARAICGKDAEFLIDGDTKNYDMDRGYASHIIDDTYDCLMVELGNVHLLNHLKLLLWDRDIRSYSYYVEVSVNKETWKRVVDHTEYHCRSWQFLYFNDLPVKFIKIVGTHNSVNRVFHCVTLEAYYSRNCPTLVNGIVAPNKNIATLDKSAVVLEGVSRTRHALLNGDVKSYDWDSGYTCHQLGSGAITIQLGQPYYLSSCRILLWDCDDRTYSFFIESSIDQKNWDVIVDKRNSKLKSWQHMTFAPRPIVYIRIVGTFNSVNEIFHIVHFETPSQDPKFLRQLSKEKEQQEAGIEIQVQGSVQQQQNQQANGGHNPNN</sequence>
<dbReference type="SUPFAM" id="SSF49785">
    <property type="entry name" value="Galactose-binding domain-like"/>
    <property type="match status" value="2"/>
</dbReference>
<dbReference type="EMBL" id="UFQT01000526">
    <property type="protein sequence ID" value="SSX24985.1"/>
    <property type="molecule type" value="Genomic_DNA"/>
</dbReference>
<evidence type="ECO:0000259" key="1">
    <source>
        <dbReference type="PROSITE" id="PS50097"/>
    </source>
</evidence>
<dbReference type="InterPro" id="IPR000210">
    <property type="entry name" value="BTB/POZ_dom"/>
</dbReference>
<dbReference type="FunFam" id="2.60.120.260:FF:000051">
    <property type="entry name" value="BTB/POZ domain-containing protein 9"/>
    <property type="match status" value="1"/>
</dbReference>
<dbReference type="InterPro" id="IPR011705">
    <property type="entry name" value="BACK"/>
</dbReference>
<protein>
    <submittedName>
        <fullName evidence="2">CSON011789 protein</fullName>
    </submittedName>
</protein>
<dbReference type="Gene3D" id="3.30.710.10">
    <property type="entry name" value="Potassium Channel Kv1.1, Chain A"/>
    <property type="match status" value="1"/>
</dbReference>
<dbReference type="PROSITE" id="PS50097">
    <property type="entry name" value="BTB"/>
    <property type="match status" value="1"/>
</dbReference>
<dbReference type="GO" id="GO:0005737">
    <property type="term" value="C:cytoplasm"/>
    <property type="evidence" value="ECO:0007669"/>
    <property type="project" value="TreeGrafter"/>
</dbReference>
<reference evidence="2" key="1">
    <citation type="submission" date="2018-07" db="EMBL/GenBank/DDBJ databases">
        <authorList>
            <person name="Quirk P.G."/>
            <person name="Krulwich T.A."/>
        </authorList>
    </citation>
    <scope>NUCLEOTIDE SEQUENCE</scope>
</reference>
<dbReference type="Pfam" id="PF00651">
    <property type="entry name" value="BTB"/>
    <property type="match status" value="1"/>
</dbReference>
<dbReference type="PANTHER" id="PTHR46306:SF1">
    <property type="entry name" value="BTB_POZ DOMAIN-CONTAINING PROTEIN 9"/>
    <property type="match status" value="1"/>
</dbReference>
<dbReference type="GO" id="GO:0050804">
    <property type="term" value="P:modulation of chemical synaptic transmission"/>
    <property type="evidence" value="ECO:0007669"/>
    <property type="project" value="TreeGrafter"/>
</dbReference>
<dbReference type="InterPro" id="IPR000421">
    <property type="entry name" value="FA58C"/>
</dbReference>
<dbReference type="SMART" id="SM00225">
    <property type="entry name" value="BTB"/>
    <property type="match status" value="1"/>
</dbReference>
<dbReference type="GO" id="GO:0048512">
    <property type="term" value="P:circadian behavior"/>
    <property type="evidence" value="ECO:0007669"/>
    <property type="project" value="TreeGrafter"/>
</dbReference>
<dbReference type="InterPro" id="IPR011333">
    <property type="entry name" value="SKP1/BTB/POZ_sf"/>
</dbReference>
<dbReference type="SUPFAM" id="SSF54695">
    <property type="entry name" value="POZ domain"/>
    <property type="match status" value="1"/>
</dbReference>
<dbReference type="InterPro" id="IPR052407">
    <property type="entry name" value="BTB_POZ_domain_cont_9"/>
</dbReference>
<proteinExistence type="predicted"/>
<dbReference type="Pfam" id="PF07707">
    <property type="entry name" value="BACK"/>
    <property type="match status" value="1"/>
</dbReference>
<dbReference type="GO" id="GO:0008344">
    <property type="term" value="P:adult locomotory behavior"/>
    <property type="evidence" value="ECO:0007669"/>
    <property type="project" value="TreeGrafter"/>
</dbReference>
<accession>A0A336M409</accession>
<dbReference type="InterPro" id="IPR008979">
    <property type="entry name" value="Galactose-bd-like_sf"/>
</dbReference>
<dbReference type="AlphaFoldDB" id="A0A336M409"/>
<dbReference type="Gene3D" id="1.25.40.420">
    <property type="match status" value="1"/>
</dbReference>
<dbReference type="SMART" id="SM00875">
    <property type="entry name" value="BACK"/>
    <property type="match status" value="1"/>
</dbReference>
<evidence type="ECO:0000313" key="2">
    <source>
        <dbReference type="EMBL" id="SSX24985.1"/>
    </source>
</evidence>
<dbReference type="PANTHER" id="PTHR46306">
    <property type="entry name" value="BTB/POZ DOMAIN-CONTAINING PROTEIN 9"/>
    <property type="match status" value="1"/>
</dbReference>
<dbReference type="VEuPathDB" id="VectorBase:CSON011789"/>
<organism evidence="2">
    <name type="scientific">Culicoides sonorensis</name>
    <name type="common">Biting midge</name>
    <dbReference type="NCBI Taxonomy" id="179676"/>
    <lineage>
        <taxon>Eukaryota</taxon>
        <taxon>Metazoa</taxon>
        <taxon>Ecdysozoa</taxon>
        <taxon>Arthropoda</taxon>
        <taxon>Hexapoda</taxon>
        <taxon>Insecta</taxon>
        <taxon>Pterygota</taxon>
        <taxon>Neoptera</taxon>
        <taxon>Endopterygota</taxon>
        <taxon>Diptera</taxon>
        <taxon>Nematocera</taxon>
        <taxon>Chironomoidea</taxon>
        <taxon>Ceratopogonidae</taxon>
        <taxon>Ceratopogoninae</taxon>
        <taxon>Culicoides</taxon>
        <taxon>Monoculicoides</taxon>
    </lineage>
</organism>